<accession>A0A0F9SYM7</accession>
<dbReference type="EMBL" id="LAZR01001612">
    <property type="protein sequence ID" value="KKN41986.1"/>
    <property type="molecule type" value="Genomic_DNA"/>
</dbReference>
<dbReference type="Gene3D" id="1.10.10.1400">
    <property type="entry name" value="Terminase, small subunit, N-terminal DNA-binding domain, HTH motif"/>
    <property type="match status" value="1"/>
</dbReference>
<organism evidence="1">
    <name type="scientific">marine sediment metagenome</name>
    <dbReference type="NCBI Taxonomy" id="412755"/>
    <lineage>
        <taxon>unclassified sequences</taxon>
        <taxon>metagenomes</taxon>
        <taxon>ecological metagenomes</taxon>
    </lineage>
</organism>
<reference evidence="1" key="1">
    <citation type="journal article" date="2015" name="Nature">
        <title>Complex archaea that bridge the gap between prokaryotes and eukaryotes.</title>
        <authorList>
            <person name="Spang A."/>
            <person name="Saw J.H."/>
            <person name="Jorgensen S.L."/>
            <person name="Zaremba-Niedzwiedzka K."/>
            <person name="Martijn J."/>
            <person name="Lind A.E."/>
            <person name="van Eijk R."/>
            <person name="Schleper C."/>
            <person name="Guy L."/>
            <person name="Ettema T.J."/>
        </authorList>
    </citation>
    <scope>NUCLEOTIDE SEQUENCE</scope>
</reference>
<name>A0A0F9SYM7_9ZZZZ</name>
<protein>
    <recommendedName>
        <fullName evidence="2">Terminase small subunit</fullName>
    </recommendedName>
</protein>
<dbReference type="InterPro" id="IPR038713">
    <property type="entry name" value="Terminase_Gp1_N_sf"/>
</dbReference>
<comment type="caution">
    <text evidence="1">The sequence shown here is derived from an EMBL/GenBank/DDBJ whole genome shotgun (WGS) entry which is preliminary data.</text>
</comment>
<proteinExistence type="predicted"/>
<gene>
    <name evidence="1" type="ORF">LCGC14_0717900</name>
</gene>
<sequence length="144" mass="16327">MPKNERLNPRQMKFVEGIDSGMSLADAYRKAGYKEGPGIYADASRLLRNGKVLAELDDRLFVSKRAAQQRFGKMQDGSTNVYVKILKMEPTEKDVQLLSLQQKIASDVFDRSGHKPPEQIEHSGEVGVNFLDVIMERKRQAEDE</sequence>
<dbReference type="AlphaFoldDB" id="A0A0F9SYM7"/>
<evidence type="ECO:0000313" key="1">
    <source>
        <dbReference type="EMBL" id="KKN41986.1"/>
    </source>
</evidence>
<evidence type="ECO:0008006" key="2">
    <source>
        <dbReference type="Google" id="ProtNLM"/>
    </source>
</evidence>